<protein>
    <submittedName>
        <fullName evidence="5">S-layer homology domain-containing protein</fullName>
    </submittedName>
</protein>
<dbReference type="InterPro" id="IPR001119">
    <property type="entry name" value="SLH_dom"/>
</dbReference>
<feature type="chain" id="PRO_5038756052" evidence="3">
    <location>
        <begin position="24"/>
        <end position="571"/>
    </location>
</feature>
<accession>A0A9D1JU59</accession>
<evidence type="ECO:0000259" key="4">
    <source>
        <dbReference type="PROSITE" id="PS51272"/>
    </source>
</evidence>
<dbReference type="Pfam" id="PF00395">
    <property type="entry name" value="SLH"/>
    <property type="match status" value="2"/>
</dbReference>
<dbReference type="InterPro" id="IPR018711">
    <property type="entry name" value="NAGPA"/>
</dbReference>
<feature type="domain" description="SLH" evidence="4">
    <location>
        <begin position="449"/>
        <end position="512"/>
    </location>
</feature>
<reference evidence="5" key="1">
    <citation type="submission" date="2020-10" db="EMBL/GenBank/DDBJ databases">
        <authorList>
            <person name="Gilroy R."/>
        </authorList>
    </citation>
    <scope>NUCLEOTIDE SEQUENCE</scope>
    <source>
        <strain evidence="5">ChiBcec16-1751</strain>
    </source>
</reference>
<evidence type="ECO:0000256" key="3">
    <source>
        <dbReference type="SAM" id="SignalP"/>
    </source>
</evidence>
<dbReference type="Pfam" id="PF09992">
    <property type="entry name" value="NAGPA"/>
    <property type="match status" value="1"/>
</dbReference>
<gene>
    <name evidence="5" type="ORF">IAA83_06040</name>
</gene>
<keyword evidence="1" id="KW-0677">Repeat</keyword>
<feature type="domain" description="SLH" evidence="4">
    <location>
        <begin position="513"/>
        <end position="571"/>
    </location>
</feature>
<evidence type="ECO:0000256" key="1">
    <source>
        <dbReference type="ARBA" id="ARBA00022737"/>
    </source>
</evidence>
<dbReference type="AlphaFoldDB" id="A0A9D1JU59"/>
<sequence length="571" mass="59662">MKRLLSLALAAAMTLALIPAAHAASGVTTGSGVASGGKLVYVDMAGRTGDVVIGTDGLHTDTAASSMVTGSVAAVNGGFFNSYYSGAGNVFPSNCAEVYGALVRDGQVLHAGDANNVIGFTYDGKVAIDRVTIQTTAVISGKGTATVWGVNKLYNDSTGIMLMTDDLKLAYTVPASSKVFTIKDDKVVSVNGGGTYTTPAGCSVLIYNSGAVANVSQWNSLPAVGDTIRFAYNYTGTRTADQAMWDNMKTIVTGGRMLVQSKQNVTANSSYNSQYDSDPKQSNTSSSLRSFAAVMGDGRLLLGTASGTFPQIANDLIALGAVHAISLDGGASSMLYADGSGFLTPAGRELAVVLTIVPQDPNEKPYENPESGGSGSNAIDPGVADPHTPSSWAAADVEKARSLGLIPSWLTYGYKGPITRAEFAATVLQLFPACLGKSADTIRDEMGIYGDEFASYKFTDYDNYNVQLAAALGIVTGYEDGTFRPNNSITREQAAIMIQRAVKLLGTVTPTKNPTFTDAAKVSPWAAEGVQFVTSCGIMNGSNNAFNPQGTYTREQTYITMLNVYNAIKGS</sequence>
<comment type="caution">
    <text evidence="5">The sequence shown here is derived from an EMBL/GenBank/DDBJ whole genome shotgun (WGS) entry which is preliminary data.</text>
</comment>
<dbReference type="EMBL" id="DVJJ01000089">
    <property type="protein sequence ID" value="HIS64914.1"/>
    <property type="molecule type" value="Genomic_DNA"/>
</dbReference>
<dbReference type="PANTHER" id="PTHR40446">
    <property type="entry name" value="N-ACETYLGLUCOSAMINE-1-PHOSPHODIESTER ALPHA-N-ACETYLGLUCOSAMINIDASE"/>
    <property type="match status" value="1"/>
</dbReference>
<proteinExistence type="predicted"/>
<evidence type="ECO:0000313" key="6">
    <source>
        <dbReference type="Proteomes" id="UP000886741"/>
    </source>
</evidence>
<keyword evidence="3" id="KW-0732">Signal</keyword>
<dbReference type="PANTHER" id="PTHR40446:SF2">
    <property type="entry name" value="N-ACETYLGLUCOSAMINE-1-PHOSPHODIESTER ALPHA-N-ACETYLGLUCOSAMINIDASE"/>
    <property type="match status" value="1"/>
</dbReference>
<reference evidence="5" key="2">
    <citation type="journal article" date="2021" name="PeerJ">
        <title>Extensive microbial diversity within the chicken gut microbiome revealed by metagenomics and culture.</title>
        <authorList>
            <person name="Gilroy R."/>
            <person name="Ravi A."/>
            <person name="Getino M."/>
            <person name="Pursley I."/>
            <person name="Horton D.L."/>
            <person name="Alikhan N.F."/>
            <person name="Baker D."/>
            <person name="Gharbi K."/>
            <person name="Hall N."/>
            <person name="Watson M."/>
            <person name="Adriaenssens E.M."/>
            <person name="Foster-Nyarko E."/>
            <person name="Jarju S."/>
            <person name="Secka A."/>
            <person name="Antonio M."/>
            <person name="Oren A."/>
            <person name="Chaudhuri R.R."/>
            <person name="La Ragione R."/>
            <person name="Hildebrand F."/>
            <person name="Pallen M.J."/>
        </authorList>
    </citation>
    <scope>NUCLEOTIDE SEQUENCE</scope>
    <source>
        <strain evidence="5">ChiBcec16-1751</strain>
    </source>
</reference>
<organism evidence="5 6">
    <name type="scientific">Candidatus Avoscillospira avistercoris</name>
    <dbReference type="NCBI Taxonomy" id="2840707"/>
    <lineage>
        <taxon>Bacteria</taxon>
        <taxon>Bacillati</taxon>
        <taxon>Bacillota</taxon>
        <taxon>Clostridia</taxon>
        <taxon>Eubacteriales</taxon>
        <taxon>Oscillospiraceae</taxon>
        <taxon>Oscillospiraceae incertae sedis</taxon>
        <taxon>Candidatus Avoscillospira</taxon>
    </lineage>
</organism>
<dbReference type="PROSITE" id="PS51272">
    <property type="entry name" value="SLH"/>
    <property type="match status" value="2"/>
</dbReference>
<dbReference type="Proteomes" id="UP000886741">
    <property type="component" value="Unassembled WGS sequence"/>
</dbReference>
<evidence type="ECO:0000313" key="5">
    <source>
        <dbReference type="EMBL" id="HIS64914.1"/>
    </source>
</evidence>
<name>A0A9D1JU59_9FIRM</name>
<feature type="signal peptide" evidence="3">
    <location>
        <begin position="1"/>
        <end position="23"/>
    </location>
</feature>
<feature type="region of interest" description="Disordered" evidence="2">
    <location>
        <begin position="359"/>
        <end position="390"/>
    </location>
</feature>
<evidence type="ECO:0000256" key="2">
    <source>
        <dbReference type="SAM" id="MobiDB-lite"/>
    </source>
</evidence>